<evidence type="ECO:0000256" key="15">
    <source>
        <dbReference type="ARBA" id="ARBA00023239"/>
    </source>
</evidence>
<comment type="catalytic activity">
    <reaction evidence="1">
        <text>Hydrolysis of DNA containing ring-opened 7-methylguanine residues, releasing 2,6-diamino-4-hydroxy-5-(N-methyl)formamidopyrimidine.</text>
        <dbReference type="EC" id="3.2.2.23"/>
    </reaction>
</comment>
<evidence type="ECO:0000256" key="16">
    <source>
        <dbReference type="ARBA" id="ARBA00023268"/>
    </source>
</evidence>
<accession>A0ABR7NMP6</accession>
<proteinExistence type="inferred from homology"/>
<dbReference type="NCBIfam" id="NF002211">
    <property type="entry name" value="PRK01103.1"/>
    <property type="match status" value="1"/>
</dbReference>
<feature type="domain" description="Formamidopyrimidine-DNA glycosylase catalytic" evidence="22">
    <location>
        <begin position="2"/>
        <end position="115"/>
    </location>
</feature>
<dbReference type="InterPro" id="IPR010663">
    <property type="entry name" value="Znf_FPG/IleRS"/>
</dbReference>
<evidence type="ECO:0000256" key="5">
    <source>
        <dbReference type="ARBA" id="ARBA00012024"/>
    </source>
</evidence>
<evidence type="ECO:0000256" key="9">
    <source>
        <dbReference type="ARBA" id="ARBA00022763"/>
    </source>
</evidence>
<dbReference type="PROSITE" id="PS51066">
    <property type="entry name" value="ZF_FPG_2"/>
    <property type="match status" value="1"/>
</dbReference>
<name>A0ABR7NMP6_9FIRM</name>
<reference evidence="23 24" key="1">
    <citation type="submission" date="2020-08" db="EMBL/GenBank/DDBJ databases">
        <title>Genome public.</title>
        <authorList>
            <person name="Liu C."/>
            <person name="Sun Q."/>
        </authorList>
    </citation>
    <scope>NUCLEOTIDE SEQUENCE [LARGE SCALE GENOMIC DNA]</scope>
    <source>
        <strain evidence="23 24">BX1</strain>
    </source>
</reference>
<comment type="cofactor">
    <cofactor evidence="2">
        <name>Zn(2+)</name>
        <dbReference type="ChEBI" id="CHEBI:29105"/>
    </cofactor>
</comment>
<dbReference type="SMART" id="SM01232">
    <property type="entry name" value="H2TH"/>
    <property type="match status" value="1"/>
</dbReference>
<dbReference type="InterPro" id="IPR035937">
    <property type="entry name" value="FPG_N"/>
</dbReference>
<evidence type="ECO:0000313" key="24">
    <source>
        <dbReference type="Proteomes" id="UP000658131"/>
    </source>
</evidence>
<keyword evidence="12" id="KW-0862">Zinc</keyword>
<evidence type="ECO:0000256" key="8">
    <source>
        <dbReference type="ARBA" id="ARBA00022723"/>
    </source>
</evidence>
<evidence type="ECO:0000256" key="1">
    <source>
        <dbReference type="ARBA" id="ARBA00001668"/>
    </source>
</evidence>
<dbReference type="InterPro" id="IPR020629">
    <property type="entry name" value="FPG_Glyclase"/>
</dbReference>
<dbReference type="InterPro" id="IPR012319">
    <property type="entry name" value="FPG_cat"/>
</dbReference>
<comment type="similarity">
    <text evidence="3">Belongs to the FPG family.</text>
</comment>
<dbReference type="Gene3D" id="1.10.8.50">
    <property type="match status" value="1"/>
</dbReference>
<keyword evidence="10 20" id="KW-0863">Zinc-finger</keyword>
<keyword evidence="16" id="KW-0511">Multifunctional enzyme</keyword>
<comment type="catalytic activity">
    <reaction evidence="19">
        <text>2'-deoxyribonucleotide-(2'-deoxyribose 5'-phosphate)-2'-deoxyribonucleotide-DNA = a 3'-end 2'-deoxyribonucleotide-(2,3-dehydro-2,3-deoxyribose 5'-phosphate)-DNA + a 5'-end 5'-phospho-2'-deoxyribonucleoside-DNA + H(+)</text>
        <dbReference type="Rhea" id="RHEA:66592"/>
        <dbReference type="Rhea" id="RHEA-COMP:13180"/>
        <dbReference type="Rhea" id="RHEA-COMP:16897"/>
        <dbReference type="Rhea" id="RHEA-COMP:17067"/>
        <dbReference type="ChEBI" id="CHEBI:15378"/>
        <dbReference type="ChEBI" id="CHEBI:136412"/>
        <dbReference type="ChEBI" id="CHEBI:157695"/>
        <dbReference type="ChEBI" id="CHEBI:167181"/>
        <dbReference type="EC" id="4.2.99.18"/>
    </reaction>
</comment>
<organism evidence="23 24">
    <name type="scientific">Yanshouia hominis</name>
    <dbReference type="NCBI Taxonomy" id="2763673"/>
    <lineage>
        <taxon>Bacteria</taxon>
        <taxon>Bacillati</taxon>
        <taxon>Bacillota</taxon>
        <taxon>Clostridia</taxon>
        <taxon>Eubacteriales</taxon>
        <taxon>Oscillospiraceae</taxon>
        <taxon>Yanshouia</taxon>
    </lineage>
</organism>
<comment type="caution">
    <text evidence="23">The sequence shown here is derived from an EMBL/GenBank/DDBJ whole genome shotgun (WGS) entry which is preliminary data.</text>
</comment>
<evidence type="ECO:0000313" key="23">
    <source>
        <dbReference type="EMBL" id="MBC8577635.1"/>
    </source>
</evidence>
<feature type="domain" description="FPG-type" evidence="21">
    <location>
        <begin position="240"/>
        <end position="274"/>
    </location>
</feature>
<dbReference type="Pfam" id="PF06827">
    <property type="entry name" value="zf-FPG_IleRS"/>
    <property type="match status" value="1"/>
</dbReference>
<dbReference type="EMBL" id="JACRTB010000040">
    <property type="protein sequence ID" value="MBC8577635.1"/>
    <property type="molecule type" value="Genomic_DNA"/>
</dbReference>
<keyword evidence="13" id="KW-0238">DNA-binding</keyword>
<evidence type="ECO:0000256" key="14">
    <source>
        <dbReference type="ARBA" id="ARBA00023204"/>
    </source>
</evidence>
<dbReference type="SUPFAM" id="SSF57716">
    <property type="entry name" value="Glucocorticoid receptor-like (DNA-binding domain)"/>
    <property type="match status" value="1"/>
</dbReference>
<dbReference type="InterPro" id="IPR015886">
    <property type="entry name" value="H2TH_FPG"/>
</dbReference>
<evidence type="ECO:0000256" key="4">
    <source>
        <dbReference type="ARBA" id="ARBA00011245"/>
    </source>
</evidence>
<dbReference type="EC" id="3.2.2.23" evidence="5"/>
<dbReference type="InterPro" id="IPR000214">
    <property type="entry name" value="Znf_DNA_glyclase/AP_lyase"/>
</dbReference>
<evidence type="ECO:0000256" key="11">
    <source>
        <dbReference type="ARBA" id="ARBA00022801"/>
    </source>
</evidence>
<gene>
    <name evidence="23" type="primary">mutM</name>
    <name evidence="23" type="ORF">H8717_14650</name>
</gene>
<dbReference type="RefSeq" id="WP_262401024.1">
    <property type="nucleotide sequence ID" value="NZ_JACRTB010000040.1"/>
</dbReference>
<dbReference type="PANTHER" id="PTHR22993">
    <property type="entry name" value="FORMAMIDOPYRIMIDINE-DNA GLYCOSYLASE"/>
    <property type="match status" value="1"/>
</dbReference>
<evidence type="ECO:0000256" key="19">
    <source>
        <dbReference type="ARBA" id="ARBA00044632"/>
    </source>
</evidence>
<evidence type="ECO:0000256" key="12">
    <source>
        <dbReference type="ARBA" id="ARBA00022833"/>
    </source>
</evidence>
<dbReference type="Pfam" id="PF06831">
    <property type="entry name" value="H2TH"/>
    <property type="match status" value="1"/>
</dbReference>
<dbReference type="Proteomes" id="UP000658131">
    <property type="component" value="Unassembled WGS sequence"/>
</dbReference>
<evidence type="ECO:0000256" key="17">
    <source>
        <dbReference type="ARBA" id="ARBA00023295"/>
    </source>
</evidence>
<sequence length="277" mass="31007">MPELPEVETIRRIIEPQLAGQTILHVTINNPQIVAYPEAEAFEKLLTGQMVKGISRRGKFLTVHFESGDRMTLHLRMTGQLLVTPSDYPVEKHTHLVAELSGGRQIRYVDVRRFGRFWYLKACEPDIVTGREQLGLEPLDDALTADYLKIRLGGRRKAIKEMLHDQSIVAGIGNIYSDEVLFAAGIYPGTKCDALSDADWQCLAIKISTIILWGIETNQTTPEEYLAGKGKEYRNTPVLRVYGRAGRPCTTCGQTIEKATIGGRTSCYCPNCQRNPL</sequence>
<dbReference type="SUPFAM" id="SSF81624">
    <property type="entry name" value="N-terminal domain of MutM-like DNA repair proteins"/>
    <property type="match status" value="1"/>
</dbReference>
<dbReference type="NCBIfam" id="TIGR00577">
    <property type="entry name" value="fpg"/>
    <property type="match status" value="1"/>
</dbReference>
<keyword evidence="9" id="KW-0227">DNA damage</keyword>
<dbReference type="InterPro" id="IPR010979">
    <property type="entry name" value="Ribosomal_uS13-like_H2TH"/>
</dbReference>
<evidence type="ECO:0000259" key="21">
    <source>
        <dbReference type="PROSITE" id="PS51066"/>
    </source>
</evidence>
<keyword evidence="11 23" id="KW-0378">Hydrolase</keyword>
<dbReference type="CDD" id="cd08966">
    <property type="entry name" value="EcFpg-like_N"/>
    <property type="match status" value="1"/>
</dbReference>
<dbReference type="Gene3D" id="3.20.190.10">
    <property type="entry name" value="MutM-like, N-terminal"/>
    <property type="match status" value="1"/>
</dbReference>
<protein>
    <recommendedName>
        <fullName evidence="7">Formamidopyrimidine-DNA glycosylase</fullName>
        <ecNumber evidence="5">3.2.2.23</ecNumber>
        <ecNumber evidence="6">4.2.99.18</ecNumber>
    </recommendedName>
    <alternativeName>
        <fullName evidence="18">DNA-(apurinic or apyrimidinic site) lyase MutM</fullName>
    </alternativeName>
</protein>
<evidence type="ECO:0000256" key="13">
    <source>
        <dbReference type="ARBA" id="ARBA00023125"/>
    </source>
</evidence>
<comment type="subunit">
    <text evidence="4">Monomer.</text>
</comment>
<evidence type="ECO:0000256" key="3">
    <source>
        <dbReference type="ARBA" id="ARBA00009409"/>
    </source>
</evidence>
<evidence type="ECO:0000256" key="20">
    <source>
        <dbReference type="PROSITE-ProRule" id="PRU00391"/>
    </source>
</evidence>
<dbReference type="GO" id="GO:0140078">
    <property type="term" value="F:class I DNA-(apurinic or apyrimidinic site) endonuclease activity"/>
    <property type="evidence" value="ECO:0007669"/>
    <property type="project" value="UniProtKB-EC"/>
</dbReference>
<keyword evidence="15 23" id="KW-0456">Lyase</keyword>
<keyword evidence="8" id="KW-0479">Metal-binding</keyword>
<dbReference type="PROSITE" id="PS01242">
    <property type="entry name" value="ZF_FPG_1"/>
    <property type="match status" value="1"/>
</dbReference>
<evidence type="ECO:0000256" key="10">
    <source>
        <dbReference type="ARBA" id="ARBA00022771"/>
    </source>
</evidence>
<dbReference type="SMART" id="SM00898">
    <property type="entry name" value="Fapy_DNA_glyco"/>
    <property type="match status" value="1"/>
</dbReference>
<evidence type="ECO:0000256" key="6">
    <source>
        <dbReference type="ARBA" id="ARBA00012720"/>
    </source>
</evidence>
<dbReference type="InterPro" id="IPR015887">
    <property type="entry name" value="DNA_glyclase_Znf_dom_DNA_BS"/>
</dbReference>
<keyword evidence="14" id="KW-0234">DNA repair</keyword>
<keyword evidence="24" id="KW-1185">Reference proteome</keyword>
<dbReference type="SUPFAM" id="SSF46946">
    <property type="entry name" value="S13-like H2TH domain"/>
    <property type="match status" value="1"/>
</dbReference>
<evidence type="ECO:0000256" key="2">
    <source>
        <dbReference type="ARBA" id="ARBA00001947"/>
    </source>
</evidence>
<dbReference type="PANTHER" id="PTHR22993:SF9">
    <property type="entry name" value="FORMAMIDOPYRIMIDINE-DNA GLYCOSYLASE"/>
    <property type="match status" value="1"/>
</dbReference>
<keyword evidence="17 23" id="KW-0326">Glycosidase</keyword>
<dbReference type="PROSITE" id="PS51068">
    <property type="entry name" value="FPG_CAT"/>
    <property type="match status" value="1"/>
</dbReference>
<dbReference type="GO" id="GO:0008534">
    <property type="term" value="F:oxidized purine nucleobase lesion DNA N-glycosylase activity"/>
    <property type="evidence" value="ECO:0007669"/>
    <property type="project" value="UniProtKB-EC"/>
</dbReference>
<evidence type="ECO:0000256" key="7">
    <source>
        <dbReference type="ARBA" id="ARBA00016240"/>
    </source>
</evidence>
<dbReference type="EC" id="4.2.99.18" evidence="6"/>
<dbReference type="Pfam" id="PF01149">
    <property type="entry name" value="Fapy_DNA_glyco"/>
    <property type="match status" value="1"/>
</dbReference>
<evidence type="ECO:0000259" key="22">
    <source>
        <dbReference type="PROSITE" id="PS51068"/>
    </source>
</evidence>
<evidence type="ECO:0000256" key="18">
    <source>
        <dbReference type="ARBA" id="ARBA00030638"/>
    </source>
</evidence>